<gene>
    <name evidence="1" type="ORF">TNIN_473591</name>
</gene>
<proteinExistence type="predicted"/>
<dbReference type="AlphaFoldDB" id="A0A8X6Y040"/>
<dbReference type="Proteomes" id="UP000886998">
    <property type="component" value="Unassembled WGS sequence"/>
</dbReference>
<reference evidence="1" key="1">
    <citation type="submission" date="2020-08" db="EMBL/GenBank/DDBJ databases">
        <title>Multicomponent nature underlies the extraordinary mechanical properties of spider dragline silk.</title>
        <authorList>
            <person name="Kono N."/>
            <person name="Nakamura H."/>
            <person name="Mori M."/>
            <person name="Yoshida Y."/>
            <person name="Ohtoshi R."/>
            <person name="Malay A.D."/>
            <person name="Moran D.A.P."/>
            <person name="Tomita M."/>
            <person name="Numata K."/>
            <person name="Arakawa K."/>
        </authorList>
    </citation>
    <scope>NUCLEOTIDE SEQUENCE</scope>
</reference>
<dbReference type="EMBL" id="BMAV01014436">
    <property type="protein sequence ID" value="GFY62832.1"/>
    <property type="molecule type" value="Genomic_DNA"/>
</dbReference>
<accession>A0A8X6Y040</accession>
<organism evidence="1 2">
    <name type="scientific">Trichonephila inaurata madagascariensis</name>
    <dbReference type="NCBI Taxonomy" id="2747483"/>
    <lineage>
        <taxon>Eukaryota</taxon>
        <taxon>Metazoa</taxon>
        <taxon>Ecdysozoa</taxon>
        <taxon>Arthropoda</taxon>
        <taxon>Chelicerata</taxon>
        <taxon>Arachnida</taxon>
        <taxon>Araneae</taxon>
        <taxon>Araneomorphae</taxon>
        <taxon>Entelegynae</taxon>
        <taxon>Araneoidea</taxon>
        <taxon>Nephilidae</taxon>
        <taxon>Trichonephila</taxon>
        <taxon>Trichonephila inaurata</taxon>
    </lineage>
</organism>
<name>A0A8X6Y040_9ARAC</name>
<keyword evidence="2" id="KW-1185">Reference proteome</keyword>
<comment type="caution">
    <text evidence="1">The sequence shown here is derived from an EMBL/GenBank/DDBJ whole genome shotgun (WGS) entry which is preliminary data.</text>
</comment>
<evidence type="ECO:0000313" key="1">
    <source>
        <dbReference type="EMBL" id="GFY62832.1"/>
    </source>
</evidence>
<protein>
    <submittedName>
        <fullName evidence="1">Uncharacterized protein</fullName>
    </submittedName>
</protein>
<sequence>MATSECTFRICGGWRRCRKCETMRALGRTVPGWYAQSIPTGVEKSRCRRLFGLGRDNRVRNVAAPEGRCIQNCQLLRDRRLHVSKKRRWAP</sequence>
<evidence type="ECO:0000313" key="2">
    <source>
        <dbReference type="Proteomes" id="UP000886998"/>
    </source>
</evidence>